<feature type="domain" description="EamA" evidence="7">
    <location>
        <begin position="3"/>
        <end position="128"/>
    </location>
</feature>
<dbReference type="EMBL" id="JADGMQ010000001">
    <property type="protein sequence ID" value="MBI1619062.1"/>
    <property type="molecule type" value="Genomic_DNA"/>
</dbReference>
<dbReference type="InterPro" id="IPR050638">
    <property type="entry name" value="AA-Vitamin_Transporters"/>
</dbReference>
<keyword evidence="2" id="KW-1003">Cell membrane</keyword>
<feature type="transmembrane region" description="Helical" evidence="6">
    <location>
        <begin position="58"/>
        <end position="78"/>
    </location>
</feature>
<sequence length="285" mass="30302">MLLFTALASGSYSLGAIAMRELGASAANGVRFLIGVAAMMLAAFVLSKGRVYRAPAPWRFLVLGGLMAVFFVTMFMSLKLTSPVSSGAVFTLMPLMAALFGYLLLGQVPRKIVVGSLLFAAVGAIWVIFNGSLEALLAFDIGRGEIIFLVGVAAHALYSPMVKKLNKPGEPLPWMTAYTMLCTGILIAIYGFDEIIATDWASLSASMWGIILYLAIVTGAFSTFLVMYGSMKLPAAKVLAYTYLSPCFIIIFEGLLGHGWPSLSVAVGALIIVVGLIVMAMAKEV</sequence>
<organism evidence="8 9">
    <name type="scientific">Aquamicrobium zhengzhouense</name>
    <dbReference type="NCBI Taxonomy" id="2781738"/>
    <lineage>
        <taxon>Bacteria</taxon>
        <taxon>Pseudomonadati</taxon>
        <taxon>Pseudomonadota</taxon>
        <taxon>Alphaproteobacteria</taxon>
        <taxon>Hyphomicrobiales</taxon>
        <taxon>Phyllobacteriaceae</taxon>
        <taxon>Aquamicrobium</taxon>
    </lineage>
</organism>
<comment type="subcellular location">
    <subcellularLocation>
        <location evidence="1">Cell membrane</location>
        <topology evidence="1">Multi-pass membrane protein</topology>
    </subcellularLocation>
</comment>
<evidence type="ECO:0000313" key="9">
    <source>
        <dbReference type="Proteomes" id="UP000601789"/>
    </source>
</evidence>
<comment type="caution">
    <text evidence="8">The sequence shown here is derived from an EMBL/GenBank/DDBJ whole genome shotgun (WGS) entry which is preliminary data.</text>
</comment>
<keyword evidence="5 6" id="KW-0472">Membrane</keyword>
<feature type="transmembrane region" description="Helical" evidence="6">
    <location>
        <begin position="238"/>
        <end position="257"/>
    </location>
</feature>
<dbReference type="InterPro" id="IPR037185">
    <property type="entry name" value="EmrE-like"/>
</dbReference>
<keyword evidence="9" id="KW-1185">Reference proteome</keyword>
<accession>A0ABS0S6Z6</accession>
<evidence type="ECO:0000256" key="4">
    <source>
        <dbReference type="ARBA" id="ARBA00022989"/>
    </source>
</evidence>
<name>A0ABS0S6Z6_9HYPH</name>
<feature type="transmembrane region" description="Helical" evidence="6">
    <location>
        <begin position="84"/>
        <end position="105"/>
    </location>
</feature>
<dbReference type="SUPFAM" id="SSF103481">
    <property type="entry name" value="Multidrug resistance efflux transporter EmrE"/>
    <property type="match status" value="2"/>
</dbReference>
<evidence type="ECO:0000256" key="2">
    <source>
        <dbReference type="ARBA" id="ARBA00022475"/>
    </source>
</evidence>
<feature type="transmembrane region" description="Helical" evidence="6">
    <location>
        <begin position="112"/>
        <end position="129"/>
    </location>
</feature>
<evidence type="ECO:0000256" key="5">
    <source>
        <dbReference type="ARBA" id="ARBA00023136"/>
    </source>
</evidence>
<feature type="domain" description="EamA" evidence="7">
    <location>
        <begin position="143"/>
        <end position="280"/>
    </location>
</feature>
<feature type="transmembrane region" description="Helical" evidence="6">
    <location>
        <begin position="25"/>
        <end position="46"/>
    </location>
</feature>
<feature type="transmembrane region" description="Helical" evidence="6">
    <location>
        <begin position="141"/>
        <end position="160"/>
    </location>
</feature>
<proteinExistence type="predicted"/>
<evidence type="ECO:0000313" key="8">
    <source>
        <dbReference type="EMBL" id="MBI1619062.1"/>
    </source>
</evidence>
<gene>
    <name evidence="8" type="ORF">IOD40_00075</name>
</gene>
<keyword evidence="4 6" id="KW-1133">Transmembrane helix</keyword>
<dbReference type="PANTHER" id="PTHR32322">
    <property type="entry name" value="INNER MEMBRANE TRANSPORTER"/>
    <property type="match status" value="1"/>
</dbReference>
<protein>
    <submittedName>
        <fullName evidence="8">DMT family transporter</fullName>
    </submittedName>
</protein>
<feature type="transmembrane region" description="Helical" evidence="6">
    <location>
        <begin position="204"/>
        <end position="226"/>
    </location>
</feature>
<dbReference type="PANTHER" id="PTHR32322:SF18">
    <property type="entry name" value="S-ADENOSYLMETHIONINE_S-ADENOSYLHOMOCYSTEINE TRANSPORTER"/>
    <property type="match status" value="1"/>
</dbReference>
<evidence type="ECO:0000256" key="6">
    <source>
        <dbReference type="SAM" id="Phobius"/>
    </source>
</evidence>
<dbReference type="Proteomes" id="UP000601789">
    <property type="component" value="Unassembled WGS sequence"/>
</dbReference>
<keyword evidence="3 6" id="KW-0812">Transmembrane</keyword>
<feature type="transmembrane region" description="Helical" evidence="6">
    <location>
        <begin position="263"/>
        <end position="282"/>
    </location>
</feature>
<feature type="transmembrane region" description="Helical" evidence="6">
    <location>
        <begin position="172"/>
        <end position="192"/>
    </location>
</feature>
<evidence type="ECO:0000259" key="7">
    <source>
        <dbReference type="Pfam" id="PF00892"/>
    </source>
</evidence>
<evidence type="ECO:0000256" key="3">
    <source>
        <dbReference type="ARBA" id="ARBA00022692"/>
    </source>
</evidence>
<evidence type="ECO:0000256" key="1">
    <source>
        <dbReference type="ARBA" id="ARBA00004651"/>
    </source>
</evidence>
<dbReference type="InterPro" id="IPR000620">
    <property type="entry name" value="EamA_dom"/>
</dbReference>
<dbReference type="Pfam" id="PF00892">
    <property type="entry name" value="EamA"/>
    <property type="match status" value="2"/>
</dbReference>
<reference evidence="8 9" key="1">
    <citation type="submission" date="2020-10" db="EMBL/GenBank/DDBJ databases">
        <title>Aquamicrobium zhengzhouensis sp. nov., a exopolysaccharide producing bacterium isolated from farmland soil.</title>
        <authorList>
            <person name="Wang X."/>
        </authorList>
    </citation>
    <scope>NUCLEOTIDE SEQUENCE [LARGE SCALE GENOMIC DNA]</scope>
    <source>
        <strain evidence="9">cd-1</strain>
    </source>
</reference>